<dbReference type="FunFam" id="3.30.2350.10:FF:000006">
    <property type="entry name" value="Pseudouridine synthase"/>
    <property type="match status" value="1"/>
</dbReference>
<comment type="catalytic activity">
    <reaction evidence="4">
        <text>uridine(1911/1915/1917) in 23S rRNA = pseudouridine(1911/1915/1917) in 23S rRNA</text>
        <dbReference type="Rhea" id="RHEA:42524"/>
        <dbReference type="Rhea" id="RHEA-COMP:10097"/>
        <dbReference type="Rhea" id="RHEA-COMP:10098"/>
        <dbReference type="ChEBI" id="CHEBI:65314"/>
        <dbReference type="ChEBI" id="CHEBI:65315"/>
        <dbReference type="EC" id="5.4.99.23"/>
    </reaction>
</comment>
<dbReference type="PROSITE" id="PS01129">
    <property type="entry name" value="PSI_RLU"/>
    <property type="match status" value="1"/>
</dbReference>
<keyword evidence="3 8" id="KW-0413">Isomerase</keyword>
<dbReference type="InterPro" id="IPR050188">
    <property type="entry name" value="RluA_PseudoU_synthase"/>
</dbReference>
<dbReference type="AlphaFoldDB" id="A0A143DFT9"/>
<comment type="catalytic activity">
    <reaction evidence="8">
        <text>a uridine in RNA = a pseudouridine in RNA</text>
        <dbReference type="Rhea" id="RHEA:48348"/>
        <dbReference type="Rhea" id="RHEA-COMP:12068"/>
        <dbReference type="Rhea" id="RHEA-COMP:12069"/>
        <dbReference type="ChEBI" id="CHEBI:65314"/>
        <dbReference type="ChEBI" id="CHEBI:65315"/>
    </reaction>
</comment>
<dbReference type="NCBIfam" id="TIGR00005">
    <property type="entry name" value="rluA_subfam"/>
    <property type="match status" value="1"/>
</dbReference>
<dbReference type="InterPro" id="IPR002942">
    <property type="entry name" value="S4_RNA-bd"/>
</dbReference>
<dbReference type="Pfam" id="PF01479">
    <property type="entry name" value="S4"/>
    <property type="match status" value="1"/>
</dbReference>
<gene>
    <name evidence="10" type="ORF">AY555_07935</name>
</gene>
<dbReference type="GO" id="GO:0003723">
    <property type="term" value="F:RNA binding"/>
    <property type="evidence" value="ECO:0007669"/>
    <property type="project" value="UniProtKB-KW"/>
</dbReference>
<dbReference type="InterPro" id="IPR020103">
    <property type="entry name" value="PsdUridine_synth_cat_dom_sf"/>
</dbReference>
<proteinExistence type="inferred from homology"/>
<dbReference type="OrthoDB" id="9807829at2"/>
<dbReference type="SUPFAM" id="SSF55120">
    <property type="entry name" value="Pseudouridine synthase"/>
    <property type="match status" value="1"/>
</dbReference>
<dbReference type="InterPro" id="IPR006145">
    <property type="entry name" value="PsdUridine_synth_RsuA/RluA"/>
</dbReference>
<feature type="domain" description="RNA-binding S4" evidence="9">
    <location>
        <begin position="22"/>
        <end position="81"/>
    </location>
</feature>
<organism evidence="10 11">
    <name type="scientific">Haematospirillum jordaniae</name>
    <dbReference type="NCBI Taxonomy" id="1549855"/>
    <lineage>
        <taxon>Bacteria</taxon>
        <taxon>Pseudomonadati</taxon>
        <taxon>Pseudomonadota</taxon>
        <taxon>Alphaproteobacteria</taxon>
        <taxon>Rhodospirillales</taxon>
        <taxon>Novispirillaceae</taxon>
        <taxon>Haematospirillum</taxon>
    </lineage>
</organism>
<dbReference type="InterPro" id="IPR006225">
    <property type="entry name" value="PsdUridine_synth_RluC/D"/>
</dbReference>
<accession>A0A143DFT9</accession>
<evidence type="ECO:0000259" key="9">
    <source>
        <dbReference type="SMART" id="SM00363"/>
    </source>
</evidence>
<dbReference type="GO" id="GO:0000455">
    <property type="term" value="P:enzyme-directed rRNA pseudouridine synthesis"/>
    <property type="evidence" value="ECO:0007669"/>
    <property type="project" value="TreeGrafter"/>
</dbReference>
<feature type="active site" evidence="6">
    <location>
        <position position="147"/>
    </location>
</feature>
<dbReference type="SUPFAM" id="SSF55174">
    <property type="entry name" value="Alpha-L RNA-binding motif"/>
    <property type="match status" value="1"/>
</dbReference>
<dbReference type="Pfam" id="PF00849">
    <property type="entry name" value="PseudoU_synth_2"/>
    <property type="match status" value="1"/>
</dbReference>
<dbReference type="Gene3D" id="3.30.2350.10">
    <property type="entry name" value="Pseudouridine synthase"/>
    <property type="match status" value="1"/>
</dbReference>
<evidence type="ECO:0000256" key="3">
    <source>
        <dbReference type="ARBA" id="ARBA00023235"/>
    </source>
</evidence>
<evidence type="ECO:0000256" key="7">
    <source>
        <dbReference type="PROSITE-ProRule" id="PRU00182"/>
    </source>
</evidence>
<evidence type="ECO:0000256" key="1">
    <source>
        <dbReference type="ARBA" id="ARBA00010876"/>
    </source>
</evidence>
<sequence>MCNEELETSPTTLLVALEDAGERLDRWLAASHLDLSRSRIKSLILEGQIQVNSQTITDPSLRVKHGQSVTVAVPETAPAIPVPQDIPLAIAFEDDHLVVINKVAGMVVHPGAGVPDGTLVNALLYHCGESLSGIGGIRRPGIVHRLDKDTSGLIVVAKHDQAHHHLAKQFSSRTIERTYRALVWGVPTPASGDITGNIGRSGHNRQKMAIVRQGGKPALTHYRTLTRLCNERAALVECRLATGRTHQIRVHMNAVDHPLIGDPVYGSPRSIGKDDENARAAVTNFRRQALHARTLGFEHPTTGVFMRFEATLPADMQALLVALGGDANFF</sequence>
<evidence type="ECO:0000313" key="10">
    <source>
        <dbReference type="EMBL" id="AMW35644.1"/>
    </source>
</evidence>
<evidence type="ECO:0000256" key="8">
    <source>
        <dbReference type="RuleBase" id="RU362028"/>
    </source>
</evidence>
<dbReference type="SMART" id="SM00363">
    <property type="entry name" value="S4"/>
    <property type="match status" value="1"/>
</dbReference>
<keyword evidence="2 7" id="KW-0694">RNA-binding</keyword>
<name>A0A143DFT9_9PROT</name>
<dbReference type="STRING" id="1549855.AY555_07935"/>
<dbReference type="CDD" id="cd02869">
    <property type="entry name" value="PseudoU_synth_RluA_like"/>
    <property type="match status" value="1"/>
</dbReference>
<dbReference type="Proteomes" id="UP000076066">
    <property type="component" value="Chromosome"/>
</dbReference>
<dbReference type="KEGG" id="hjo:AY555_07935"/>
<evidence type="ECO:0000256" key="6">
    <source>
        <dbReference type="PIRSR" id="PIRSR606225-1"/>
    </source>
</evidence>
<evidence type="ECO:0000256" key="2">
    <source>
        <dbReference type="ARBA" id="ARBA00022884"/>
    </source>
</evidence>
<dbReference type="CDD" id="cd00165">
    <property type="entry name" value="S4"/>
    <property type="match status" value="1"/>
</dbReference>
<evidence type="ECO:0000256" key="5">
    <source>
        <dbReference type="ARBA" id="ARBA00056072"/>
    </source>
</evidence>
<protein>
    <recommendedName>
        <fullName evidence="8">Pseudouridine synthase</fullName>
        <ecNumber evidence="8">5.4.99.-</ecNumber>
    </recommendedName>
</protein>
<dbReference type="PANTHER" id="PTHR21600:SF44">
    <property type="entry name" value="RIBOSOMAL LARGE SUBUNIT PSEUDOURIDINE SYNTHASE D"/>
    <property type="match status" value="1"/>
</dbReference>
<keyword evidence="11" id="KW-1185">Reference proteome</keyword>
<dbReference type="PROSITE" id="PS50889">
    <property type="entry name" value="S4"/>
    <property type="match status" value="1"/>
</dbReference>
<evidence type="ECO:0000313" key="11">
    <source>
        <dbReference type="Proteomes" id="UP000076066"/>
    </source>
</evidence>
<evidence type="ECO:0000256" key="4">
    <source>
        <dbReference type="ARBA" id="ARBA00036882"/>
    </source>
</evidence>
<comment type="similarity">
    <text evidence="1 8">Belongs to the pseudouridine synthase RluA family.</text>
</comment>
<dbReference type="Gene3D" id="3.10.290.10">
    <property type="entry name" value="RNA-binding S4 domain"/>
    <property type="match status" value="1"/>
</dbReference>
<reference evidence="10 11" key="1">
    <citation type="submission" date="2016-02" db="EMBL/GenBank/DDBJ databases">
        <title>Complete Genome of H5569, the type strain of the newly described species Haematospirillium jordaniae.</title>
        <authorList>
            <person name="Nicholson A.C."/>
            <person name="Humrighouse B.W."/>
            <person name="Loparov V."/>
            <person name="McQuiston J.R."/>
        </authorList>
    </citation>
    <scope>NUCLEOTIDE SEQUENCE [LARGE SCALE GENOMIC DNA]</scope>
    <source>
        <strain evidence="10 11">H5569</strain>
    </source>
</reference>
<dbReference type="PANTHER" id="PTHR21600">
    <property type="entry name" value="MITOCHONDRIAL RNA PSEUDOURIDINE SYNTHASE"/>
    <property type="match status" value="1"/>
</dbReference>
<dbReference type="InterPro" id="IPR006224">
    <property type="entry name" value="PsdUridine_synth_RluA-like_CS"/>
</dbReference>
<dbReference type="EMBL" id="CP014525">
    <property type="protein sequence ID" value="AMW35644.1"/>
    <property type="molecule type" value="Genomic_DNA"/>
</dbReference>
<dbReference type="EC" id="5.4.99.-" evidence="8"/>
<dbReference type="GO" id="GO:0160140">
    <property type="term" value="F:23S rRNA pseudouridine(1911/1915/1917) synthase activity"/>
    <property type="evidence" value="ECO:0007669"/>
    <property type="project" value="UniProtKB-EC"/>
</dbReference>
<dbReference type="InterPro" id="IPR036986">
    <property type="entry name" value="S4_RNA-bd_sf"/>
</dbReference>
<comment type="function">
    <text evidence="5">Responsible for synthesis of pseudouridine from uracil at positions 1911, 1915 and 1917 in 23S ribosomal RNA.</text>
</comment>